<dbReference type="InterPro" id="IPR008979">
    <property type="entry name" value="Galactose-bd-like_sf"/>
</dbReference>
<dbReference type="AlphaFoldDB" id="A0A1H5JH35"/>
<dbReference type="Pfam" id="PF21307">
    <property type="entry name" value="Glyco_hydro_95_C"/>
    <property type="match status" value="1"/>
</dbReference>
<dbReference type="GO" id="GO:0005975">
    <property type="term" value="P:carbohydrate metabolic process"/>
    <property type="evidence" value="ECO:0007669"/>
    <property type="project" value="InterPro"/>
</dbReference>
<dbReference type="SUPFAM" id="SSF49785">
    <property type="entry name" value="Galactose-binding domain-like"/>
    <property type="match status" value="1"/>
</dbReference>
<keyword evidence="2" id="KW-0378">Hydrolase</keyword>
<dbReference type="SMART" id="SM00776">
    <property type="entry name" value="NPCBM"/>
    <property type="match status" value="1"/>
</dbReference>
<dbReference type="Gene3D" id="1.50.10.10">
    <property type="match status" value="1"/>
</dbReference>
<dbReference type="Pfam" id="PF22124">
    <property type="entry name" value="Glyco_hydro_95_cat"/>
    <property type="match status" value="1"/>
</dbReference>
<dbReference type="PANTHER" id="PTHR31084">
    <property type="entry name" value="ALPHA-L-FUCOSIDASE 2"/>
    <property type="match status" value="1"/>
</dbReference>
<evidence type="ECO:0000313" key="3">
    <source>
        <dbReference type="Proteomes" id="UP000181980"/>
    </source>
</evidence>
<dbReference type="PROSITE" id="PS51318">
    <property type="entry name" value="TAT"/>
    <property type="match status" value="1"/>
</dbReference>
<dbReference type="Pfam" id="PF08305">
    <property type="entry name" value="NPCBM"/>
    <property type="match status" value="1"/>
</dbReference>
<dbReference type="InterPro" id="IPR049053">
    <property type="entry name" value="AFCA-like_C"/>
</dbReference>
<dbReference type="RefSeq" id="WP_141711533.1">
    <property type="nucleotide sequence ID" value="NZ_FNUC01000003.1"/>
</dbReference>
<dbReference type="InterPro" id="IPR008928">
    <property type="entry name" value="6-hairpin_glycosidase_sf"/>
</dbReference>
<dbReference type="Proteomes" id="UP000181980">
    <property type="component" value="Unassembled WGS sequence"/>
</dbReference>
<feature type="domain" description="Glycosyl hydrolase family 98 putative carbohydrate-binding module" evidence="1">
    <location>
        <begin position="907"/>
        <end position="1052"/>
    </location>
</feature>
<evidence type="ECO:0000313" key="2">
    <source>
        <dbReference type="EMBL" id="SEE51779.1"/>
    </source>
</evidence>
<dbReference type="InterPro" id="IPR054363">
    <property type="entry name" value="GH95_cat"/>
</dbReference>
<dbReference type="SUPFAM" id="SSF48208">
    <property type="entry name" value="Six-hairpin glycosidases"/>
    <property type="match status" value="1"/>
</dbReference>
<gene>
    <name evidence="2" type="ORF">SAMN04488561_1580</name>
</gene>
<protein>
    <submittedName>
        <fullName evidence="2">Glycosyl hydrolase family 65, N-terminal domain</fullName>
    </submittedName>
</protein>
<accession>A0A1H5JH35</accession>
<dbReference type="InterPro" id="IPR027414">
    <property type="entry name" value="GH95_N_dom"/>
</dbReference>
<dbReference type="GO" id="GO:0004560">
    <property type="term" value="F:alpha-L-fucosidase activity"/>
    <property type="evidence" value="ECO:0007669"/>
    <property type="project" value="TreeGrafter"/>
</dbReference>
<dbReference type="STRING" id="561176.SAMN04488561_1580"/>
<keyword evidence="3" id="KW-1185">Reference proteome</keyword>
<dbReference type="Pfam" id="PF14498">
    <property type="entry name" value="Glyco_hyd_65N_2"/>
    <property type="match status" value="1"/>
</dbReference>
<sequence length="1053" mass="114591">MPADVSRRRFLMTSAAAGLGAAGGLMTTASPALGRTPPENEDDDVLTRGIFDSAPATSWEHAFVSGNGDQGVMVFGEPRAETIIYNNHRYVLPNGSAGVEPPKIAGRLEEMRDLCLAGDFAGAENLFNGDWRLLHTQTYHPGHRMRLSMPGQGTVSGYGRVTDFRTGEVRVHWSDETGQWVRRSFVSRADNVVAHHIVAPAGNTMTLTITCDGNLSGRPGNVAYATIATAGDAPNEGYVDVRATYPEHPNSARAFQAVTRVVSDGGTVTVDGTTLRVSDASSVLLLTASDRYFDLAALDGGGLRTRLSGMDETYSQLRDRHVSIHQRIYDRLILDLGGDPADHALPTTELIARQRADPGTLNLALLEQIFDSGRYFLLSSSGYLPPRLTGLWTGGWGAAWSGDFTTDANVNLQVAGMNIGAMPEAAEAYANLVLNQVDDWKVNARNIYGADGLMAPTRTDGENGFMFHFSPWAGQMWTAGANWLLYPLYEHYLVTGDEDFLRRRLLPALIQTATFYEGFLTRTDDDGNVIFVPSMSPENHPANTNRLTTINATMDVAAGKNALQTAIEVCQRLGVQTGPGQGVERWTALLAKIPPYRINDEGALAEWGWPTLQDAYDHRHSSHVYPAWPLHEISPEETPELHAAVQRALDLRGDSNRSAHGFLQRGLGAVRVKDGQYGYEMLKKILTQDFLHRSLMTSHNPGLHIYNADAANAMPAILMEMLVYSKPGVVELLPALPNQLARGSVAGIRCLGRVAVEQLTWDLDRRHVQAKLRSDVTQDITLISRRGIKRVTGRPSTAPSELGDFARVVTLPAGVPVNLRIELPTPGHLLESIATDGKQLPDFDGYVTEYTVQVPVGSPVPDVTAVPVSARVNVSIEPATALPGTTLVHAMVRHEDLERTYAIHFEPVNFTYLSDRAWVSATTGWANVQRDRSIDGNPITLRGPDGPVTYKKGIGTHAVSEIVYDLEGLENGRFQCFVGIDQEQSGTGGSVTFDVYLDNDRVFSSGSMAYASAQKFVDAPIEGRHTLRLVVGDDGNGIGNDHADWADAKITLS</sequence>
<proteinExistence type="predicted"/>
<dbReference type="OrthoDB" id="9802600at2"/>
<dbReference type="EMBL" id="FNUC01000003">
    <property type="protein sequence ID" value="SEE51779.1"/>
    <property type="molecule type" value="Genomic_DNA"/>
</dbReference>
<evidence type="ECO:0000259" key="1">
    <source>
        <dbReference type="SMART" id="SM00776"/>
    </source>
</evidence>
<reference evidence="3" key="1">
    <citation type="submission" date="2016-10" db="EMBL/GenBank/DDBJ databases">
        <authorList>
            <person name="Varghese N."/>
            <person name="Submissions S."/>
        </authorList>
    </citation>
    <scope>NUCLEOTIDE SEQUENCE [LARGE SCALE GENOMIC DNA]</scope>
    <source>
        <strain evidence="3">DSM 45237</strain>
    </source>
</reference>
<dbReference type="InterPro" id="IPR012341">
    <property type="entry name" value="6hp_glycosidase-like_sf"/>
</dbReference>
<name>A0A1H5JH35_9ACTN</name>
<dbReference type="PANTHER" id="PTHR31084:SF0">
    <property type="entry name" value="ALPHA-L-FUCOSIDASE 2"/>
    <property type="match status" value="1"/>
</dbReference>
<dbReference type="InterPro" id="IPR006311">
    <property type="entry name" value="TAT_signal"/>
</dbReference>
<dbReference type="Gene3D" id="2.60.120.1060">
    <property type="entry name" value="NPCBM/NEW2 domain"/>
    <property type="match status" value="1"/>
</dbReference>
<organism evidence="2 3">
    <name type="scientific">Jiangella alba</name>
    <dbReference type="NCBI Taxonomy" id="561176"/>
    <lineage>
        <taxon>Bacteria</taxon>
        <taxon>Bacillati</taxon>
        <taxon>Actinomycetota</taxon>
        <taxon>Actinomycetes</taxon>
        <taxon>Jiangellales</taxon>
        <taxon>Jiangellaceae</taxon>
        <taxon>Jiangella</taxon>
    </lineage>
</organism>
<dbReference type="InterPro" id="IPR038637">
    <property type="entry name" value="NPCBM_sf"/>
</dbReference>
<dbReference type="InterPro" id="IPR013222">
    <property type="entry name" value="Glyco_hyd_98_carb-bd"/>
</dbReference>